<feature type="transmembrane region" description="Helical" evidence="1">
    <location>
        <begin position="89"/>
        <end position="110"/>
    </location>
</feature>
<sequence>MSSQQNMEERLWEYIDGVCTGDERLFIAELIASNHAWRQKYQELLELQTLLNNHLELDEPSMRFTQNIMESISKHHIAPAAKSYINKRIVWGIALFFFCSIIGMLIAGFAQMTWPATATGASLIDYSRISKVDMSGFFNNTYTSAFMMINAVLGLVLLDMYLNRKKQEIANQHK</sequence>
<evidence type="ECO:0000313" key="2">
    <source>
        <dbReference type="EMBL" id="OQP60830.1"/>
    </source>
</evidence>
<keyword evidence="1" id="KW-0812">Transmembrane</keyword>
<accession>A0A1V9FR63</accession>
<name>A0A1V9FR63_9BACT</name>
<keyword evidence="1" id="KW-1133">Transmembrane helix</keyword>
<evidence type="ECO:0000313" key="3">
    <source>
        <dbReference type="Proteomes" id="UP000192276"/>
    </source>
</evidence>
<feature type="transmembrane region" description="Helical" evidence="1">
    <location>
        <begin position="142"/>
        <end position="162"/>
    </location>
</feature>
<dbReference type="OrthoDB" id="796197at2"/>
<proteinExistence type="predicted"/>
<reference evidence="3" key="1">
    <citation type="submission" date="2016-04" db="EMBL/GenBank/DDBJ databases">
        <authorList>
            <person name="Chen L."/>
            <person name="Zhuang W."/>
            <person name="Wang G."/>
        </authorList>
    </citation>
    <scope>NUCLEOTIDE SEQUENCE [LARGE SCALE GENOMIC DNA]</scope>
    <source>
        <strain evidence="3">208</strain>
    </source>
</reference>
<dbReference type="EMBL" id="LWBP01000145">
    <property type="protein sequence ID" value="OQP60830.1"/>
    <property type="molecule type" value="Genomic_DNA"/>
</dbReference>
<dbReference type="AlphaFoldDB" id="A0A1V9FR63"/>
<protein>
    <submittedName>
        <fullName evidence="2">Uncharacterized protein</fullName>
    </submittedName>
</protein>
<keyword evidence="1" id="KW-0472">Membrane</keyword>
<dbReference type="RefSeq" id="WP_081164290.1">
    <property type="nucleotide sequence ID" value="NZ_LWBP01000145.1"/>
</dbReference>
<dbReference type="Proteomes" id="UP000192276">
    <property type="component" value="Unassembled WGS sequence"/>
</dbReference>
<comment type="caution">
    <text evidence="2">The sequence shown here is derived from an EMBL/GenBank/DDBJ whole genome shotgun (WGS) entry which is preliminary data.</text>
</comment>
<dbReference type="STRING" id="550983.A4R26_19715"/>
<evidence type="ECO:0000256" key="1">
    <source>
        <dbReference type="SAM" id="Phobius"/>
    </source>
</evidence>
<organism evidence="2 3">
    <name type="scientific">Niastella populi</name>
    <dbReference type="NCBI Taxonomy" id="550983"/>
    <lineage>
        <taxon>Bacteria</taxon>
        <taxon>Pseudomonadati</taxon>
        <taxon>Bacteroidota</taxon>
        <taxon>Chitinophagia</taxon>
        <taxon>Chitinophagales</taxon>
        <taxon>Chitinophagaceae</taxon>
        <taxon>Niastella</taxon>
    </lineage>
</organism>
<keyword evidence="3" id="KW-1185">Reference proteome</keyword>
<gene>
    <name evidence="2" type="ORF">A4R26_19715</name>
</gene>